<dbReference type="EnsemblMetazoa" id="XM_016805324.2">
    <property type="protein sequence ID" value="XP_016660813.2"/>
    <property type="gene ID" value="LOC100572806"/>
</dbReference>
<dbReference type="RefSeq" id="XP_016660813.2">
    <property type="nucleotide sequence ID" value="XM_016805324.2"/>
</dbReference>
<dbReference type="OrthoDB" id="6630557at2759"/>
<dbReference type="GeneID" id="100572806"/>
<dbReference type="RefSeq" id="XP_029342344.1">
    <property type="nucleotide sequence ID" value="XM_029486484.1"/>
</dbReference>
<accession>A0A8R2NP13</accession>
<reference evidence="2" key="2">
    <citation type="submission" date="2022-06" db="UniProtKB">
        <authorList>
            <consortium name="EnsemblMetazoa"/>
        </authorList>
    </citation>
    <scope>IDENTIFICATION</scope>
</reference>
<name>A0A8R2NP13_ACYPI</name>
<proteinExistence type="predicted"/>
<organism evidence="2 3">
    <name type="scientific">Acyrthosiphon pisum</name>
    <name type="common">Pea aphid</name>
    <dbReference type="NCBI Taxonomy" id="7029"/>
    <lineage>
        <taxon>Eukaryota</taxon>
        <taxon>Metazoa</taxon>
        <taxon>Ecdysozoa</taxon>
        <taxon>Arthropoda</taxon>
        <taxon>Hexapoda</taxon>
        <taxon>Insecta</taxon>
        <taxon>Pterygota</taxon>
        <taxon>Neoptera</taxon>
        <taxon>Paraneoptera</taxon>
        <taxon>Hemiptera</taxon>
        <taxon>Sternorrhyncha</taxon>
        <taxon>Aphidomorpha</taxon>
        <taxon>Aphidoidea</taxon>
        <taxon>Aphididae</taxon>
        <taxon>Macrosiphini</taxon>
        <taxon>Acyrthosiphon</taxon>
    </lineage>
</organism>
<feature type="chain" id="PRO_5036272661" evidence="1">
    <location>
        <begin position="21"/>
        <end position="214"/>
    </location>
</feature>
<evidence type="ECO:0000313" key="3">
    <source>
        <dbReference type="Proteomes" id="UP000007819"/>
    </source>
</evidence>
<dbReference type="EnsemblMetazoa" id="XM_029486484.1">
    <property type="protein sequence ID" value="XP_029342344.1"/>
    <property type="gene ID" value="LOC100572806"/>
</dbReference>
<protein>
    <submittedName>
        <fullName evidence="2">Uncharacterized protein</fullName>
    </submittedName>
</protein>
<dbReference type="Proteomes" id="UP000007819">
    <property type="component" value="Chromosome A1"/>
</dbReference>
<dbReference type="AlphaFoldDB" id="A0A8R2NP13"/>
<dbReference type="KEGG" id="api:100572806"/>
<keyword evidence="1" id="KW-0732">Signal</keyword>
<sequence length="214" mass="24599">MNVEIVAILILNILVIGGIAIDDVVVEYKSHTDNYDITTIYKTTSGYNAGEESNRKLPNVTKCFRCYDAKIHLRTNAIGMPIEFNGLILSSDKKSLEFIADSKYPNSVSTRNQIEYNTQEWTISTLSMADPAEILQIHPDYELLLWNAKSNAESFKIKWKQRNSMKMCISVSYLLEDESKCTFKMNLTDEDDPYKRDIYSTNIKESVTWIYTCI</sequence>
<keyword evidence="3" id="KW-1185">Reference proteome</keyword>
<evidence type="ECO:0000256" key="1">
    <source>
        <dbReference type="SAM" id="SignalP"/>
    </source>
</evidence>
<feature type="signal peptide" evidence="1">
    <location>
        <begin position="1"/>
        <end position="20"/>
    </location>
</feature>
<reference evidence="3" key="1">
    <citation type="submission" date="2010-06" db="EMBL/GenBank/DDBJ databases">
        <authorList>
            <person name="Jiang H."/>
            <person name="Abraham K."/>
            <person name="Ali S."/>
            <person name="Alsbrooks S.L."/>
            <person name="Anim B.N."/>
            <person name="Anosike U.S."/>
            <person name="Attaway T."/>
            <person name="Bandaranaike D.P."/>
            <person name="Battles P.K."/>
            <person name="Bell S.N."/>
            <person name="Bell A.V."/>
            <person name="Beltran B."/>
            <person name="Bickham C."/>
            <person name="Bustamante Y."/>
            <person name="Caleb T."/>
            <person name="Canada A."/>
            <person name="Cardenas V."/>
            <person name="Carter K."/>
            <person name="Chacko J."/>
            <person name="Chandrabose M.N."/>
            <person name="Chavez D."/>
            <person name="Chavez A."/>
            <person name="Chen L."/>
            <person name="Chu H.-S."/>
            <person name="Claassen K.J."/>
            <person name="Cockrell R."/>
            <person name="Collins M."/>
            <person name="Cooper J.A."/>
            <person name="Cree A."/>
            <person name="Curry S.M."/>
            <person name="Da Y."/>
            <person name="Dao M.D."/>
            <person name="Das B."/>
            <person name="Davila M.-L."/>
            <person name="Davy-Carroll L."/>
            <person name="Denson S."/>
            <person name="Dinh H."/>
            <person name="Ebong V.E."/>
            <person name="Edwards J.R."/>
            <person name="Egan A."/>
            <person name="El-Daye J."/>
            <person name="Escobedo L."/>
            <person name="Fernandez S."/>
            <person name="Fernando P.R."/>
            <person name="Flagg N."/>
            <person name="Forbes L.D."/>
            <person name="Fowler R.G."/>
            <person name="Fu Q."/>
            <person name="Gabisi R.A."/>
            <person name="Ganer J."/>
            <person name="Garbino Pronczuk A."/>
            <person name="Garcia R.M."/>
            <person name="Garner T."/>
            <person name="Garrett T.E."/>
            <person name="Gonzalez D.A."/>
            <person name="Hamid H."/>
            <person name="Hawkins E.S."/>
            <person name="Hirani K."/>
            <person name="Hogues M.E."/>
            <person name="Hollins B."/>
            <person name="Hsiao C.-H."/>
            <person name="Jabil R."/>
            <person name="James M.L."/>
            <person name="Jhangiani S.N."/>
            <person name="Johnson B."/>
            <person name="Johnson Q."/>
            <person name="Joshi V."/>
            <person name="Kalu J.B."/>
            <person name="Kam C."/>
            <person name="Kashfia A."/>
            <person name="Keebler J."/>
            <person name="Kisamo H."/>
            <person name="Kovar C.L."/>
            <person name="Lago L.A."/>
            <person name="Lai C.-Y."/>
            <person name="Laidlaw J."/>
            <person name="Lara F."/>
            <person name="Le T.-K."/>
            <person name="Lee S.L."/>
            <person name="Legall F.H."/>
            <person name="Lemon S.J."/>
            <person name="Lewis L.R."/>
            <person name="Li B."/>
            <person name="Liu Y."/>
            <person name="Liu Y.-S."/>
            <person name="Lopez J."/>
            <person name="Lozado R.J."/>
            <person name="Lu J."/>
            <person name="Madu R.C."/>
            <person name="Maheshwari M."/>
            <person name="Maheshwari R."/>
            <person name="Malloy K."/>
            <person name="Martinez E."/>
            <person name="Mathew T."/>
            <person name="Mercado I.C."/>
            <person name="Mercado C."/>
            <person name="Meyer B."/>
            <person name="Montgomery K."/>
            <person name="Morgan M.B."/>
            <person name="Munidasa M."/>
            <person name="Nazareth L.V."/>
            <person name="Nelson J."/>
            <person name="Ng B.M."/>
            <person name="Nguyen N.B."/>
            <person name="Nguyen P.Q."/>
            <person name="Nguyen T."/>
            <person name="Obregon M."/>
            <person name="Okwuonu G.O."/>
            <person name="Onwere C.G."/>
            <person name="Orozco G."/>
            <person name="Parra A."/>
            <person name="Patel S."/>
            <person name="Patil S."/>
            <person name="Perez A."/>
            <person name="Perez Y."/>
            <person name="Pham C."/>
            <person name="Primus E.L."/>
            <person name="Pu L.-L."/>
            <person name="Puazo M."/>
            <person name="Qin X."/>
            <person name="Quiroz J.B."/>
            <person name="Reese J."/>
            <person name="Richards S."/>
            <person name="Rives C.M."/>
            <person name="Robberts R."/>
            <person name="Ruiz S.J."/>
            <person name="Ruiz M.J."/>
            <person name="Santibanez J."/>
            <person name="Schneider B.W."/>
            <person name="Sisson I."/>
            <person name="Smith M."/>
            <person name="Sodergren E."/>
            <person name="Song X.-Z."/>
            <person name="Song B.B."/>
            <person name="Summersgill H."/>
            <person name="Thelus R."/>
            <person name="Thornton R.D."/>
            <person name="Trejos Z.Y."/>
            <person name="Usmani K."/>
            <person name="Vattathil S."/>
            <person name="Villasana D."/>
            <person name="Walker D.L."/>
            <person name="Wang S."/>
            <person name="Wang K."/>
            <person name="White C.S."/>
            <person name="Williams A.C."/>
            <person name="Williamson J."/>
            <person name="Wilson K."/>
            <person name="Woghiren I.O."/>
            <person name="Woodworth J.R."/>
            <person name="Worley K.C."/>
            <person name="Wright R.A."/>
            <person name="Wu W."/>
            <person name="Young L."/>
            <person name="Zhang L."/>
            <person name="Zhang J."/>
            <person name="Zhu Y."/>
            <person name="Muzny D.M."/>
            <person name="Weinstock G."/>
            <person name="Gibbs R.A."/>
        </authorList>
    </citation>
    <scope>NUCLEOTIDE SEQUENCE [LARGE SCALE GENOMIC DNA]</scope>
    <source>
        <strain evidence="3">LSR1</strain>
    </source>
</reference>
<evidence type="ECO:0000313" key="2">
    <source>
        <dbReference type="EnsemblMetazoa" id="XP_029342344.1"/>
    </source>
</evidence>